<protein>
    <recommendedName>
        <fullName evidence="3">DUF1820 domain-containing protein</fullName>
    </recommendedName>
</protein>
<organism evidence="1 2">
    <name type="scientific">Halotalea alkalilenta</name>
    <dbReference type="NCBI Taxonomy" id="376489"/>
    <lineage>
        <taxon>Bacteria</taxon>
        <taxon>Pseudomonadati</taxon>
        <taxon>Pseudomonadota</taxon>
        <taxon>Gammaproteobacteria</taxon>
        <taxon>Oceanospirillales</taxon>
        <taxon>Halomonadaceae</taxon>
        <taxon>Halotalea</taxon>
    </lineage>
</organism>
<gene>
    <name evidence="1" type="ORF">A5892_14085</name>
</gene>
<sequence>MASKPIYRVVVHQQGEVWELYAREIYQSDLWGFVEVEEFVFTDASKLVIDPGNDKLRRTFDGVKRSYLPINAILRIDEVEREGEAKSFKSDGKIANFPMPSQWPPRGQE</sequence>
<dbReference type="Pfam" id="PF08850">
    <property type="entry name" value="DUF1820"/>
    <property type="match status" value="1"/>
</dbReference>
<keyword evidence="2" id="KW-1185">Reference proteome</keyword>
<proteinExistence type="predicted"/>
<evidence type="ECO:0000313" key="1">
    <source>
        <dbReference type="EMBL" id="ANF58461.1"/>
    </source>
</evidence>
<dbReference type="STRING" id="376489.A5892_14085"/>
<dbReference type="Proteomes" id="UP000077875">
    <property type="component" value="Chromosome"/>
</dbReference>
<name>A0A172YGP3_9GAMM</name>
<dbReference type="InterPro" id="IPR014949">
    <property type="entry name" value="DUF1820"/>
</dbReference>
<dbReference type="EMBL" id="CP015243">
    <property type="protein sequence ID" value="ANF58461.1"/>
    <property type="molecule type" value="Genomic_DNA"/>
</dbReference>
<accession>A0A172YGP3</accession>
<dbReference type="KEGG" id="haa:A5892_14085"/>
<dbReference type="RefSeq" id="WP_027351824.1">
    <property type="nucleotide sequence ID" value="NZ_CP015243.1"/>
</dbReference>
<evidence type="ECO:0000313" key="2">
    <source>
        <dbReference type="Proteomes" id="UP000077875"/>
    </source>
</evidence>
<dbReference type="AlphaFoldDB" id="A0A172YGP3"/>
<reference evidence="1 2" key="1">
    <citation type="submission" date="2016-04" db="EMBL/GenBank/DDBJ databases">
        <title>Complete Genome Sequence of Halotalea alkalilenta IHB B 13600.</title>
        <authorList>
            <person name="Swarnkar M.K."/>
            <person name="Sharma A."/>
            <person name="Kaushal K."/>
            <person name="Soni R."/>
            <person name="Rana S."/>
            <person name="Singh A.K."/>
            <person name="Gulati A."/>
        </authorList>
    </citation>
    <scope>NUCLEOTIDE SEQUENCE [LARGE SCALE GENOMIC DNA]</scope>
    <source>
        <strain evidence="1 2">IHB B 13600</strain>
    </source>
</reference>
<evidence type="ECO:0008006" key="3">
    <source>
        <dbReference type="Google" id="ProtNLM"/>
    </source>
</evidence>